<dbReference type="EnsemblPlants" id="Pp3c18_5340V3.1">
    <property type="protein sequence ID" value="PAC:32981158.CDS.1"/>
    <property type="gene ID" value="Pp3c18_5340"/>
</dbReference>
<reference evidence="1 3" key="1">
    <citation type="journal article" date="2008" name="Science">
        <title>The Physcomitrella genome reveals evolutionary insights into the conquest of land by plants.</title>
        <authorList>
            <person name="Rensing S."/>
            <person name="Lang D."/>
            <person name="Zimmer A."/>
            <person name="Terry A."/>
            <person name="Salamov A."/>
            <person name="Shapiro H."/>
            <person name="Nishiyama T."/>
            <person name="Perroud P.-F."/>
            <person name="Lindquist E."/>
            <person name="Kamisugi Y."/>
            <person name="Tanahashi T."/>
            <person name="Sakakibara K."/>
            <person name="Fujita T."/>
            <person name="Oishi K."/>
            <person name="Shin-I T."/>
            <person name="Kuroki Y."/>
            <person name="Toyoda A."/>
            <person name="Suzuki Y."/>
            <person name="Hashimoto A."/>
            <person name="Yamaguchi K."/>
            <person name="Sugano A."/>
            <person name="Kohara Y."/>
            <person name="Fujiyama A."/>
            <person name="Anterola A."/>
            <person name="Aoki S."/>
            <person name="Ashton N."/>
            <person name="Barbazuk W.B."/>
            <person name="Barker E."/>
            <person name="Bennetzen J."/>
            <person name="Bezanilla M."/>
            <person name="Blankenship R."/>
            <person name="Cho S.H."/>
            <person name="Dutcher S."/>
            <person name="Estelle M."/>
            <person name="Fawcett J.A."/>
            <person name="Gundlach H."/>
            <person name="Hanada K."/>
            <person name="Heyl A."/>
            <person name="Hicks K.A."/>
            <person name="Hugh J."/>
            <person name="Lohr M."/>
            <person name="Mayer K."/>
            <person name="Melkozernov A."/>
            <person name="Murata T."/>
            <person name="Nelson D."/>
            <person name="Pils B."/>
            <person name="Prigge M."/>
            <person name="Reiss B."/>
            <person name="Renner T."/>
            <person name="Rombauts S."/>
            <person name="Rushton P."/>
            <person name="Sanderfoot A."/>
            <person name="Schween G."/>
            <person name="Shiu S.-H."/>
            <person name="Stueber K."/>
            <person name="Theodoulou F.L."/>
            <person name="Tu H."/>
            <person name="Van de Peer Y."/>
            <person name="Verrier P.J."/>
            <person name="Waters E."/>
            <person name="Wood A."/>
            <person name="Yang L."/>
            <person name="Cove D."/>
            <person name="Cuming A."/>
            <person name="Hasebe M."/>
            <person name="Lucas S."/>
            <person name="Mishler D.B."/>
            <person name="Reski R."/>
            <person name="Grigoriev I."/>
            <person name="Quatrano R.S."/>
            <person name="Boore J.L."/>
        </authorList>
    </citation>
    <scope>NUCLEOTIDE SEQUENCE [LARGE SCALE GENOMIC DNA]</scope>
    <source>
        <strain evidence="2 3">cv. Gransden 2004</strain>
    </source>
</reference>
<evidence type="ECO:0000313" key="2">
    <source>
        <dbReference type="EnsemblPlants" id="PAC:32981158.CDS.1"/>
    </source>
</evidence>
<protein>
    <submittedName>
        <fullName evidence="1 2">Uncharacterized protein</fullName>
    </submittedName>
</protein>
<dbReference type="EMBL" id="ABEU02000018">
    <property type="protein sequence ID" value="PNR34861.1"/>
    <property type="molecule type" value="Genomic_DNA"/>
</dbReference>
<keyword evidence="3" id="KW-1185">Reference proteome</keyword>
<name>A0A2K1J011_PHYPA</name>
<dbReference type="Gramene" id="Pp3c18_5340V3.1">
    <property type="protein sequence ID" value="PAC:32981158.CDS.1"/>
    <property type="gene ID" value="Pp3c18_5340"/>
</dbReference>
<dbReference type="Gramene" id="Pp3c18_5340V3.2">
    <property type="protein sequence ID" value="PAC:32981159.CDS.1"/>
    <property type="gene ID" value="Pp3c18_5340"/>
</dbReference>
<gene>
    <name evidence="1" type="ORF">PHYPA_022759</name>
</gene>
<evidence type="ECO:0000313" key="1">
    <source>
        <dbReference type="EMBL" id="PNR34861.1"/>
    </source>
</evidence>
<accession>A0A2K1J011</accession>
<dbReference type="InParanoid" id="A0A2K1J011"/>
<organism evidence="1">
    <name type="scientific">Physcomitrium patens</name>
    <name type="common">Spreading-leaved earth moss</name>
    <name type="synonym">Physcomitrella patens</name>
    <dbReference type="NCBI Taxonomy" id="3218"/>
    <lineage>
        <taxon>Eukaryota</taxon>
        <taxon>Viridiplantae</taxon>
        <taxon>Streptophyta</taxon>
        <taxon>Embryophyta</taxon>
        <taxon>Bryophyta</taxon>
        <taxon>Bryophytina</taxon>
        <taxon>Bryopsida</taxon>
        <taxon>Funariidae</taxon>
        <taxon>Funariales</taxon>
        <taxon>Funariaceae</taxon>
        <taxon>Physcomitrium</taxon>
    </lineage>
</organism>
<dbReference type="EnsemblPlants" id="Pp3c18_5340V3.2">
    <property type="protein sequence ID" value="PAC:32981159.CDS.1"/>
    <property type="gene ID" value="Pp3c18_5340"/>
</dbReference>
<sequence>MASFIPQSRIKHFNNFRALGFCGLVRGCIKPPPSHTRVISSSIALPRSLSVSTSLHLFFLRFRN</sequence>
<proteinExistence type="predicted"/>
<reference evidence="2" key="3">
    <citation type="submission" date="2020-12" db="UniProtKB">
        <authorList>
            <consortium name="EnsemblPlants"/>
        </authorList>
    </citation>
    <scope>IDENTIFICATION</scope>
</reference>
<reference evidence="1 3" key="2">
    <citation type="journal article" date="2018" name="Plant J.">
        <title>The Physcomitrella patens chromosome-scale assembly reveals moss genome structure and evolution.</title>
        <authorList>
            <person name="Lang D."/>
            <person name="Ullrich K.K."/>
            <person name="Murat F."/>
            <person name="Fuchs J."/>
            <person name="Jenkins J."/>
            <person name="Haas F.B."/>
            <person name="Piednoel M."/>
            <person name="Gundlach H."/>
            <person name="Van Bel M."/>
            <person name="Meyberg R."/>
            <person name="Vives C."/>
            <person name="Morata J."/>
            <person name="Symeonidi A."/>
            <person name="Hiss M."/>
            <person name="Muchero W."/>
            <person name="Kamisugi Y."/>
            <person name="Saleh O."/>
            <person name="Blanc G."/>
            <person name="Decker E.L."/>
            <person name="van Gessel N."/>
            <person name="Grimwood J."/>
            <person name="Hayes R.D."/>
            <person name="Graham S.W."/>
            <person name="Gunter L.E."/>
            <person name="McDaniel S.F."/>
            <person name="Hoernstein S.N.W."/>
            <person name="Larsson A."/>
            <person name="Li F.W."/>
            <person name="Perroud P.F."/>
            <person name="Phillips J."/>
            <person name="Ranjan P."/>
            <person name="Rokshar D.S."/>
            <person name="Rothfels C.J."/>
            <person name="Schneider L."/>
            <person name="Shu S."/>
            <person name="Stevenson D.W."/>
            <person name="Thummler F."/>
            <person name="Tillich M."/>
            <person name="Villarreal Aguilar J.C."/>
            <person name="Widiez T."/>
            <person name="Wong G.K."/>
            <person name="Wymore A."/>
            <person name="Zhang Y."/>
            <person name="Zimmer A.D."/>
            <person name="Quatrano R.S."/>
            <person name="Mayer K.F.X."/>
            <person name="Goodstein D."/>
            <person name="Casacuberta J.M."/>
            <person name="Vandepoele K."/>
            <person name="Reski R."/>
            <person name="Cuming A.C."/>
            <person name="Tuskan G.A."/>
            <person name="Maumus F."/>
            <person name="Salse J."/>
            <person name="Schmutz J."/>
            <person name="Rensing S.A."/>
        </authorList>
    </citation>
    <scope>NUCLEOTIDE SEQUENCE [LARGE SCALE GENOMIC DNA]</scope>
    <source>
        <strain evidence="2 3">cv. Gransden 2004</strain>
    </source>
</reference>
<evidence type="ECO:0000313" key="3">
    <source>
        <dbReference type="Proteomes" id="UP000006727"/>
    </source>
</evidence>
<dbReference type="AlphaFoldDB" id="A0A2K1J011"/>
<dbReference type="Proteomes" id="UP000006727">
    <property type="component" value="Chromosome 18"/>
</dbReference>